<accession>A0A0E9RHY8</accession>
<evidence type="ECO:0000313" key="2">
    <source>
        <dbReference type="EMBL" id="JAH27953.1"/>
    </source>
</evidence>
<sequence length="20" mass="2340">MNMQKGMHKGTPLRRILSIK</sequence>
<name>A0A0E9RHY8_ANGAN</name>
<organism evidence="2">
    <name type="scientific">Anguilla anguilla</name>
    <name type="common">European freshwater eel</name>
    <name type="synonym">Muraena anguilla</name>
    <dbReference type="NCBI Taxonomy" id="7936"/>
    <lineage>
        <taxon>Eukaryota</taxon>
        <taxon>Metazoa</taxon>
        <taxon>Chordata</taxon>
        <taxon>Craniata</taxon>
        <taxon>Vertebrata</taxon>
        <taxon>Euteleostomi</taxon>
        <taxon>Actinopterygii</taxon>
        <taxon>Neopterygii</taxon>
        <taxon>Teleostei</taxon>
        <taxon>Anguilliformes</taxon>
        <taxon>Anguillidae</taxon>
        <taxon>Anguilla</taxon>
    </lineage>
</organism>
<feature type="compositionally biased region" description="Basic residues" evidence="1">
    <location>
        <begin position="1"/>
        <end position="12"/>
    </location>
</feature>
<reference evidence="2" key="2">
    <citation type="journal article" date="2015" name="Fish Shellfish Immunol.">
        <title>Early steps in the European eel (Anguilla anguilla)-Vibrio vulnificus interaction in the gills: Role of the RtxA13 toxin.</title>
        <authorList>
            <person name="Callol A."/>
            <person name="Pajuelo D."/>
            <person name="Ebbesson L."/>
            <person name="Teles M."/>
            <person name="MacKenzie S."/>
            <person name="Amaro C."/>
        </authorList>
    </citation>
    <scope>NUCLEOTIDE SEQUENCE</scope>
</reference>
<protein>
    <submittedName>
        <fullName evidence="2">Uncharacterized protein</fullName>
    </submittedName>
</protein>
<proteinExistence type="predicted"/>
<feature type="region of interest" description="Disordered" evidence="1">
    <location>
        <begin position="1"/>
        <end position="20"/>
    </location>
</feature>
<evidence type="ECO:0000256" key="1">
    <source>
        <dbReference type="SAM" id="MobiDB-lite"/>
    </source>
</evidence>
<reference evidence="2" key="1">
    <citation type="submission" date="2014-11" db="EMBL/GenBank/DDBJ databases">
        <authorList>
            <person name="Amaro Gonzalez C."/>
        </authorList>
    </citation>
    <scope>NUCLEOTIDE SEQUENCE</scope>
</reference>
<dbReference type="AlphaFoldDB" id="A0A0E9RHY8"/>
<dbReference type="EMBL" id="GBXM01080624">
    <property type="protein sequence ID" value="JAH27953.1"/>
    <property type="molecule type" value="Transcribed_RNA"/>
</dbReference>